<comment type="caution">
    <text evidence="3">The sequence shown here is derived from an EMBL/GenBank/DDBJ whole genome shotgun (WGS) entry which is preliminary data.</text>
</comment>
<dbReference type="PROSITE" id="PS50935">
    <property type="entry name" value="SSB"/>
    <property type="match status" value="1"/>
</dbReference>
<dbReference type="InterPro" id="IPR011344">
    <property type="entry name" value="ssDNA-bd"/>
</dbReference>
<proteinExistence type="predicted"/>
<keyword evidence="4" id="KW-1185">Reference proteome</keyword>
<dbReference type="PANTHER" id="PTHR10302">
    <property type="entry name" value="SINGLE-STRANDED DNA-BINDING PROTEIN"/>
    <property type="match status" value="1"/>
</dbReference>
<dbReference type="Proteomes" id="UP001172101">
    <property type="component" value="Unassembled WGS sequence"/>
</dbReference>
<dbReference type="Gene3D" id="2.40.50.140">
    <property type="entry name" value="Nucleic acid-binding proteins"/>
    <property type="match status" value="1"/>
</dbReference>
<dbReference type="GO" id="GO:0006264">
    <property type="term" value="P:mitochondrial DNA replication"/>
    <property type="evidence" value="ECO:0007669"/>
    <property type="project" value="TreeGrafter"/>
</dbReference>
<sequence length="144" mass="16034">MSALFRTSSRAVAAARPMARAFSSTPARPVAHINVVGRLAAQPELRPTSTGKEIVRYTLASSNPPSRGSDERTTSWFNVTCFEQEGPRRDYILSLPKGTQLFVSGEAVVDKYEDSEGKKHTAFKILHRQFEVLRRGAEEQHSDE</sequence>
<dbReference type="GeneID" id="85324951"/>
<dbReference type="AlphaFoldDB" id="A0AA40E3H0"/>
<dbReference type="RefSeq" id="XP_060298630.1">
    <property type="nucleotide sequence ID" value="XM_060441681.1"/>
</dbReference>
<evidence type="ECO:0000256" key="2">
    <source>
        <dbReference type="PROSITE-ProRule" id="PRU00252"/>
    </source>
</evidence>
<dbReference type="EMBL" id="JAUIRO010000003">
    <property type="protein sequence ID" value="KAK0722706.1"/>
    <property type="molecule type" value="Genomic_DNA"/>
</dbReference>
<evidence type="ECO:0000256" key="1">
    <source>
        <dbReference type="ARBA" id="ARBA00023125"/>
    </source>
</evidence>
<organism evidence="3 4">
    <name type="scientific">Lasiosphaeria miniovina</name>
    <dbReference type="NCBI Taxonomy" id="1954250"/>
    <lineage>
        <taxon>Eukaryota</taxon>
        <taxon>Fungi</taxon>
        <taxon>Dikarya</taxon>
        <taxon>Ascomycota</taxon>
        <taxon>Pezizomycotina</taxon>
        <taxon>Sordariomycetes</taxon>
        <taxon>Sordariomycetidae</taxon>
        <taxon>Sordariales</taxon>
        <taxon>Lasiosphaeriaceae</taxon>
        <taxon>Lasiosphaeria</taxon>
    </lineage>
</organism>
<evidence type="ECO:0000313" key="3">
    <source>
        <dbReference type="EMBL" id="KAK0722706.1"/>
    </source>
</evidence>
<protein>
    <recommendedName>
        <fullName evidence="5">SsDNA binding protein</fullName>
    </recommendedName>
</protein>
<evidence type="ECO:0008006" key="5">
    <source>
        <dbReference type="Google" id="ProtNLM"/>
    </source>
</evidence>
<dbReference type="Pfam" id="PF00436">
    <property type="entry name" value="SSB"/>
    <property type="match status" value="1"/>
</dbReference>
<dbReference type="PANTHER" id="PTHR10302:SF0">
    <property type="entry name" value="SINGLE-STRANDED DNA-BINDING PROTEIN, MITOCHONDRIAL"/>
    <property type="match status" value="1"/>
</dbReference>
<keyword evidence="1 2" id="KW-0238">DNA-binding</keyword>
<dbReference type="GO" id="GO:0042645">
    <property type="term" value="C:mitochondrial nucleoid"/>
    <property type="evidence" value="ECO:0007669"/>
    <property type="project" value="TreeGrafter"/>
</dbReference>
<dbReference type="InterPro" id="IPR012340">
    <property type="entry name" value="NA-bd_OB-fold"/>
</dbReference>
<accession>A0AA40E3H0</accession>
<evidence type="ECO:0000313" key="4">
    <source>
        <dbReference type="Proteomes" id="UP001172101"/>
    </source>
</evidence>
<dbReference type="CDD" id="cd04496">
    <property type="entry name" value="SSB_OBF"/>
    <property type="match status" value="1"/>
</dbReference>
<reference evidence="3" key="1">
    <citation type="submission" date="2023-06" db="EMBL/GenBank/DDBJ databases">
        <title>Genome-scale phylogeny and comparative genomics of the fungal order Sordariales.</title>
        <authorList>
            <consortium name="Lawrence Berkeley National Laboratory"/>
            <person name="Hensen N."/>
            <person name="Bonometti L."/>
            <person name="Westerberg I."/>
            <person name="Brannstrom I.O."/>
            <person name="Guillou S."/>
            <person name="Cros-Aarteil S."/>
            <person name="Calhoun S."/>
            <person name="Haridas S."/>
            <person name="Kuo A."/>
            <person name="Mondo S."/>
            <person name="Pangilinan J."/>
            <person name="Riley R."/>
            <person name="LaButti K."/>
            <person name="Andreopoulos B."/>
            <person name="Lipzen A."/>
            <person name="Chen C."/>
            <person name="Yanf M."/>
            <person name="Daum C."/>
            <person name="Ng V."/>
            <person name="Clum A."/>
            <person name="Steindorff A."/>
            <person name="Ohm R."/>
            <person name="Martin F."/>
            <person name="Silar P."/>
            <person name="Natvig D."/>
            <person name="Lalanne C."/>
            <person name="Gautier V."/>
            <person name="Ament-velasquez S.L."/>
            <person name="Kruys A."/>
            <person name="Hutchinson M.I."/>
            <person name="Powell A.J."/>
            <person name="Barry K."/>
            <person name="Miller A.N."/>
            <person name="Grigoriev I.V."/>
            <person name="Debuchy R."/>
            <person name="Gladieux P."/>
            <person name="Thoren M.H."/>
            <person name="Johannesson H."/>
        </authorList>
    </citation>
    <scope>NUCLEOTIDE SEQUENCE</scope>
    <source>
        <strain evidence="3">SMH2392-1A</strain>
    </source>
</reference>
<dbReference type="SUPFAM" id="SSF50249">
    <property type="entry name" value="Nucleic acid-binding proteins"/>
    <property type="match status" value="1"/>
</dbReference>
<dbReference type="InterPro" id="IPR000424">
    <property type="entry name" value="Primosome_PriB/ssb"/>
</dbReference>
<dbReference type="GO" id="GO:0003697">
    <property type="term" value="F:single-stranded DNA binding"/>
    <property type="evidence" value="ECO:0007669"/>
    <property type="project" value="InterPro"/>
</dbReference>
<name>A0AA40E3H0_9PEZI</name>
<gene>
    <name evidence="3" type="ORF">B0T26DRAFT_703633</name>
</gene>